<dbReference type="PANTHER" id="PTHR11014:SF63">
    <property type="entry name" value="METALLOPEPTIDASE, PUTATIVE (AFU_ORTHOLOGUE AFUA_6G09600)-RELATED"/>
    <property type="match status" value="1"/>
</dbReference>
<gene>
    <name evidence="1" type="ORF">IEE83_32700</name>
</gene>
<keyword evidence="2" id="KW-1185">Reference proteome</keyword>
<dbReference type="Proteomes" id="UP000634134">
    <property type="component" value="Unassembled WGS sequence"/>
</dbReference>
<dbReference type="InterPro" id="IPR017439">
    <property type="entry name" value="Amidohydrolase"/>
</dbReference>
<protein>
    <submittedName>
        <fullName evidence="1">Uncharacterized protein</fullName>
    </submittedName>
</protein>
<dbReference type="RefSeq" id="WP_194124933.1">
    <property type="nucleotide sequence ID" value="NZ_JACYGY010000004.1"/>
</dbReference>
<dbReference type="EMBL" id="JACYGY010000004">
    <property type="protein sequence ID" value="MBE9466649.1"/>
    <property type="molecule type" value="Genomic_DNA"/>
</dbReference>
<evidence type="ECO:0000313" key="1">
    <source>
        <dbReference type="EMBL" id="MBE9466649.1"/>
    </source>
</evidence>
<dbReference type="PANTHER" id="PTHR11014">
    <property type="entry name" value="PEPTIDASE M20 FAMILY MEMBER"/>
    <property type="match status" value="1"/>
</dbReference>
<evidence type="ECO:0000313" key="2">
    <source>
        <dbReference type="Proteomes" id="UP000634134"/>
    </source>
</evidence>
<proteinExistence type="predicted"/>
<reference evidence="2" key="1">
    <citation type="submission" date="2023-07" db="EMBL/GenBank/DDBJ databases">
        <title>Dyadobacter sp. nov 'subterranea' isolated from contaminted grondwater.</title>
        <authorList>
            <person name="Szabo I."/>
            <person name="Al-Omari J."/>
            <person name="Szerdahelyi S.G."/>
            <person name="Rado J."/>
        </authorList>
    </citation>
    <scope>NUCLEOTIDE SEQUENCE [LARGE SCALE GENOMIC DNA]</scope>
    <source>
        <strain evidence="2">UP-52</strain>
    </source>
</reference>
<sequence length="258" mass="29241">MDNELMNDLAETHRELNLVPELAFDEFETSELIASHLNFLSIPFQLVNNTTIIATLKKGEGPEIILNAYIDAQPISTFPTQDHGSLRQKANHNQGHDFQITMLIGAAYNLKNNAFQGTIKFIFQTHEKQTPTKSLQMPHCGNIKAMITLHMEPLLKEGKLAFLDQNKTLIKKSLISLIARIWGNDIITDFTLSNTIIPTTKLRSNINTIDYLFGTKNSHFQIQGYNSPEEKTNIKECIRRGSELLTMSALHLITEKTY</sequence>
<dbReference type="SUPFAM" id="SSF53187">
    <property type="entry name" value="Zn-dependent exopeptidases"/>
    <property type="match status" value="1"/>
</dbReference>
<dbReference type="Gene3D" id="3.40.630.10">
    <property type="entry name" value="Zn peptidases"/>
    <property type="match status" value="1"/>
</dbReference>
<organism evidence="1 2">
    <name type="scientific">Dyadobacter subterraneus</name>
    <dbReference type="NCBI Taxonomy" id="2773304"/>
    <lineage>
        <taxon>Bacteria</taxon>
        <taxon>Pseudomonadati</taxon>
        <taxon>Bacteroidota</taxon>
        <taxon>Cytophagia</taxon>
        <taxon>Cytophagales</taxon>
        <taxon>Spirosomataceae</taxon>
        <taxon>Dyadobacter</taxon>
    </lineage>
</organism>
<name>A0ABR9WMA6_9BACT</name>
<comment type="caution">
    <text evidence="1">The sequence shown here is derived from an EMBL/GenBank/DDBJ whole genome shotgun (WGS) entry which is preliminary data.</text>
</comment>
<accession>A0ABR9WMA6</accession>